<dbReference type="eggNOG" id="KOG0198">
    <property type="taxonomic scope" value="Eukaryota"/>
</dbReference>
<dbReference type="PROSITE" id="PS00108">
    <property type="entry name" value="PROTEIN_KINASE_ST"/>
    <property type="match status" value="1"/>
</dbReference>
<evidence type="ECO:0000256" key="2">
    <source>
        <dbReference type="ARBA" id="ARBA00022741"/>
    </source>
</evidence>
<reference evidence="8" key="2">
    <citation type="submission" date="2018-05" db="EMBL/GenBank/DDBJ databases">
        <title>OgluRS3 (Oryza glumaepatula Reference Sequence Version 3).</title>
        <authorList>
            <person name="Zhang J."/>
            <person name="Kudrna D."/>
            <person name="Lee S."/>
            <person name="Talag J."/>
            <person name="Welchert J."/>
            <person name="Wing R.A."/>
        </authorList>
    </citation>
    <scope>NUCLEOTIDE SEQUENCE [LARGE SCALE GENOMIC DNA]</scope>
</reference>
<dbReference type="FunFam" id="1.10.510.10:FF:000466">
    <property type="entry name" value="MAP kinase kinase kinase18"/>
    <property type="match status" value="1"/>
</dbReference>
<dbReference type="GO" id="GO:0005524">
    <property type="term" value="F:ATP binding"/>
    <property type="evidence" value="ECO:0007669"/>
    <property type="project" value="UniProtKB-UniRule"/>
</dbReference>
<dbReference type="SUPFAM" id="SSF56112">
    <property type="entry name" value="Protein kinase-like (PK-like)"/>
    <property type="match status" value="1"/>
</dbReference>
<dbReference type="GO" id="GO:0004672">
    <property type="term" value="F:protein kinase activity"/>
    <property type="evidence" value="ECO:0007669"/>
    <property type="project" value="InterPro"/>
</dbReference>
<keyword evidence="1" id="KW-0808">Transferase</keyword>
<dbReference type="PANTHER" id="PTHR48011">
    <property type="entry name" value="CCR4-NOT TRANSCRIPTIONAL COMPLEX SUBUNIT CAF120-RELATED"/>
    <property type="match status" value="1"/>
</dbReference>
<dbReference type="PROSITE" id="PS50011">
    <property type="entry name" value="PROTEIN_KINASE_DOM"/>
    <property type="match status" value="1"/>
</dbReference>
<keyword evidence="9" id="KW-1185">Reference proteome</keyword>
<dbReference type="HOGENOM" id="CLU_000288_63_23_1"/>
<evidence type="ECO:0000313" key="9">
    <source>
        <dbReference type="Proteomes" id="UP000026961"/>
    </source>
</evidence>
<feature type="region of interest" description="Disordered" evidence="6">
    <location>
        <begin position="344"/>
        <end position="369"/>
    </location>
</feature>
<evidence type="ECO:0000256" key="6">
    <source>
        <dbReference type="SAM" id="MobiDB-lite"/>
    </source>
</evidence>
<dbReference type="InterPro" id="IPR017441">
    <property type="entry name" value="Protein_kinase_ATP_BS"/>
</dbReference>
<dbReference type="InterPro" id="IPR000719">
    <property type="entry name" value="Prot_kinase_dom"/>
</dbReference>
<keyword evidence="3" id="KW-0418">Kinase</keyword>
<dbReference type="Gramene" id="OGLUM05G26040.1">
    <property type="protein sequence ID" value="OGLUM05G26040.1"/>
    <property type="gene ID" value="OGLUM05G26040"/>
</dbReference>
<dbReference type="InterPro" id="IPR011009">
    <property type="entry name" value="Kinase-like_dom_sf"/>
</dbReference>
<dbReference type="PROSITE" id="PS00107">
    <property type="entry name" value="PROTEIN_KINASE_ATP"/>
    <property type="match status" value="1"/>
</dbReference>
<feature type="domain" description="Protein kinase" evidence="7">
    <location>
        <begin position="16"/>
        <end position="264"/>
    </location>
</feature>
<dbReference type="SMART" id="SM00220">
    <property type="entry name" value="S_TKc"/>
    <property type="match status" value="1"/>
</dbReference>
<dbReference type="Proteomes" id="UP000026961">
    <property type="component" value="Chromosome 5"/>
</dbReference>
<dbReference type="AlphaFoldDB" id="A0A0E0A2A6"/>
<dbReference type="InterPro" id="IPR008271">
    <property type="entry name" value="Ser/Thr_kinase_AS"/>
</dbReference>
<dbReference type="Pfam" id="PF00069">
    <property type="entry name" value="Pkinase"/>
    <property type="match status" value="1"/>
</dbReference>
<reference evidence="8" key="1">
    <citation type="submission" date="2015-04" db="UniProtKB">
        <authorList>
            <consortium name="EnsemblPlants"/>
        </authorList>
    </citation>
    <scope>IDENTIFICATION</scope>
</reference>
<evidence type="ECO:0000256" key="3">
    <source>
        <dbReference type="ARBA" id="ARBA00022777"/>
    </source>
</evidence>
<evidence type="ECO:0000259" key="7">
    <source>
        <dbReference type="PROSITE" id="PS50011"/>
    </source>
</evidence>
<evidence type="ECO:0000256" key="1">
    <source>
        <dbReference type="ARBA" id="ARBA00022679"/>
    </source>
</evidence>
<keyword evidence="4 5" id="KW-0067">ATP-binding</keyword>
<evidence type="ECO:0000313" key="8">
    <source>
        <dbReference type="EnsemblPlants" id="OGLUM05G26040.1"/>
    </source>
</evidence>
<dbReference type="STRING" id="40148.A0A0E0A2A6"/>
<sequence>MDAAGMIIGGGGRRRLTRVRTLGRGASGAVVSLFAAGDDELLAVKSTAGPAGAAQLRREAGILASLCSPHVLPCFGFGAVAGGEYGLLLEFAPGGSLADEVARNGGRLEEDDVRAYAADVASGLAYLHGVGMVHGDVKGRNVVIGADGRAKLADFGCARRADSAGPIGGTPAFMAPEVARGEEQGPAADVWALGCTVIEMATGRAPWSGVDDVVAAVRLIGFTDAVPEPPEWLSPEANDFLDKCLRRRAGERWTAAQLLEHPFLALAGCRAVAAEETKPKWVSPKSTLDAAFWESDADDEDDDMPESSAERIMALAVPCSAVPDWESDDGWIDVMSSQSELPIAAAETPAEQTRSEVSESPVASPALETTSYASAWDERSEAVMDADVDDDDDELVHNVRTVDTFVDEQLRQDIYLDFTTSDPIVLHVDVSDERKVKLLPPIPDCLCSSPSLSFFDFIHSNLITLQTQTTNLKLQTSKNVKSRAAASALILQNDGTKAGEMKMMQIRGDTWPKSLDYLTPDRVPLKKNKGITASTLLLHLRVVVDSVIRLPAQHLIKTVKSIAMCHCHLYLDAMNNLVVVVLLGMNFLHVS</sequence>
<organism evidence="8">
    <name type="scientific">Oryza glumipatula</name>
    <dbReference type="NCBI Taxonomy" id="40148"/>
    <lineage>
        <taxon>Eukaryota</taxon>
        <taxon>Viridiplantae</taxon>
        <taxon>Streptophyta</taxon>
        <taxon>Embryophyta</taxon>
        <taxon>Tracheophyta</taxon>
        <taxon>Spermatophyta</taxon>
        <taxon>Magnoliopsida</taxon>
        <taxon>Liliopsida</taxon>
        <taxon>Poales</taxon>
        <taxon>Poaceae</taxon>
        <taxon>BOP clade</taxon>
        <taxon>Oryzoideae</taxon>
        <taxon>Oryzeae</taxon>
        <taxon>Oryzinae</taxon>
        <taxon>Oryza</taxon>
    </lineage>
</organism>
<dbReference type="Gene3D" id="1.10.510.10">
    <property type="entry name" value="Transferase(Phosphotransferase) domain 1"/>
    <property type="match status" value="1"/>
</dbReference>
<evidence type="ECO:0000256" key="5">
    <source>
        <dbReference type="PROSITE-ProRule" id="PRU10141"/>
    </source>
</evidence>
<dbReference type="GO" id="GO:0007165">
    <property type="term" value="P:signal transduction"/>
    <property type="evidence" value="ECO:0007669"/>
    <property type="project" value="TreeGrafter"/>
</dbReference>
<name>A0A0E0A2A6_9ORYZ</name>
<protein>
    <recommendedName>
        <fullName evidence="7">Protein kinase domain-containing protein</fullName>
    </recommendedName>
</protein>
<dbReference type="InterPro" id="IPR052751">
    <property type="entry name" value="Plant_MAPKKK"/>
</dbReference>
<dbReference type="PANTHER" id="PTHR48011:SF42">
    <property type="entry name" value="PROTEIN KINASE DOMAIN-CONTAINING PROTEIN"/>
    <property type="match status" value="1"/>
</dbReference>
<dbReference type="EnsemblPlants" id="OGLUM05G26040.1">
    <property type="protein sequence ID" value="OGLUM05G26040.1"/>
    <property type="gene ID" value="OGLUM05G26040"/>
</dbReference>
<dbReference type="CDD" id="cd06606">
    <property type="entry name" value="STKc_MAPKKK"/>
    <property type="match status" value="1"/>
</dbReference>
<accession>A0A0E0A2A6</accession>
<evidence type="ECO:0000256" key="4">
    <source>
        <dbReference type="ARBA" id="ARBA00022840"/>
    </source>
</evidence>
<proteinExistence type="predicted"/>
<feature type="binding site" evidence="5">
    <location>
        <position position="45"/>
    </location>
    <ligand>
        <name>ATP</name>
        <dbReference type="ChEBI" id="CHEBI:30616"/>
    </ligand>
</feature>
<keyword evidence="2 5" id="KW-0547">Nucleotide-binding</keyword>